<name>A0ABY5E7L3_9BACT</name>
<evidence type="ECO:0000256" key="1">
    <source>
        <dbReference type="SAM" id="Phobius"/>
    </source>
</evidence>
<dbReference type="Proteomes" id="UP001060012">
    <property type="component" value="Chromosome"/>
</dbReference>
<feature type="transmembrane region" description="Helical" evidence="1">
    <location>
        <begin position="57"/>
        <end position="77"/>
    </location>
</feature>
<keyword evidence="1" id="KW-0472">Membrane</keyword>
<reference evidence="2" key="1">
    <citation type="submission" date="2022-07" db="EMBL/GenBank/DDBJ databases">
        <title>Arcobacter roscoffensis sp. nov., a marine bacterium isolated from coastal seawater collected from Roscoff, France.</title>
        <authorList>
            <person name="Pascual J."/>
            <person name="Lepeaux C."/>
            <person name="Methner A."/>
            <person name="Overmann J."/>
        </authorList>
    </citation>
    <scope>NUCLEOTIDE SEQUENCE</scope>
    <source>
        <strain evidence="2">ARW1-2F2</strain>
    </source>
</reference>
<keyword evidence="1" id="KW-0812">Transmembrane</keyword>
<keyword evidence="1" id="KW-1133">Transmembrane helix</keyword>
<accession>A0ABY5E7L3</accession>
<feature type="transmembrane region" description="Helical" evidence="1">
    <location>
        <begin position="16"/>
        <end position="37"/>
    </location>
</feature>
<organism evidence="2 3">
    <name type="scientific">Arcobacter roscoffensis</name>
    <dbReference type="NCBI Taxonomy" id="2961520"/>
    <lineage>
        <taxon>Bacteria</taxon>
        <taxon>Pseudomonadati</taxon>
        <taxon>Campylobacterota</taxon>
        <taxon>Epsilonproteobacteria</taxon>
        <taxon>Campylobacterales</taxon>
        <taxon>Arcobacteraceae</taxon>
        <taxon>Arcobacter</taxon>
    </lineage>
</organism>
<evidence type="ECO:0000313" key="3">
    <source>
        <dbReference type="Proteomes" id="UP001060012"/>
    </source>
</evidence>
<gene>
    <name evidence="2" type="ORF">NJU99_06500</name>
</gene>
<protein>
    <submittedName>
        <fullName evidence="2">Uncharacterized protein</fullName>
    </submittedName>
</protein>
<dbReference type="Gene3D" id="3.30.300.250">
    <property type="match status" value="1"/>
</dbReference>
<dbReference type="RefSeq" id="WP_254577914.1">
    <property type="nucleotide sequence ID" value="NZ_CP100595.1"/>
</dbReference>
<sequence length="241" mass="28525">MTKLNEFFRKLFKGEIALNIVFWIYFVLITFILNSYIELDLENTHYQLTFHKQETLLDLFLFSILFLYTIFIFIAVIRSANKYTGSKVFSFFAKVLVTLNLIITLITSLELIKVYLLEDYFIESQIELYKEQVPIKVNSYTNLKAIDKKDNKIKYTYQIVNKRFSHIASLNLKSFKEDVQNSLCEDETTLDLLKKQYILEYDYLDDKNDELIKIVTTKESCGPSIYDLDMLKVILNNQNQP</sequence>
<feature type="transmembrane region" description="Helical" evidence="1">
    <location>
        <begin position="89"/>
        <end position="109"/>
    </location>
</feature>
<keyword evidence="3" id="KW-1185">Reference proteome</keyword>
<evidence type="ECO:0000313" key="2">
    <source>
        <dbReference type="EMBL" id="UTJ07740.1"/>
    </source>
</evidence>
<dbReference type="EMBL" id="CP100595">
    <property type="protein sequence ID" value="UTJ07740.1"/>
    <property type="molecule type" value="Genomic_DNA"/>
</dbReference>
<proteinExistence type="predicted"/>